<dbReference type="InParanoid" id="F0VBT5"/>
<gene>
    <name evidence="2" type="ORF">BN1204_041440</name>
    <name evidence="1" type="ORF">NCLIV_041440</name>
</gene>
<accession>F0VBT5</accession>
<reference evidence="1" key="1">
    <citation type="submission" date="2011-02" db="EMBL/GenBank/DDBJ databases">
        <authorList>
            <person name="Aslett M."/>
        </authorList>
    </citation>
    <scope>NUCLEOTIDE SEQUENCE</scope>
    <source>
        <strain evidence="1">Liverpool</strain>
    </source>
</reference>
<evidence type="ECO:0000313" key="1">
    <source>
        <dbReference type="EMBL" id="CBZ51069.1"/>
    </source>
</evidence>
<evidence type="ECO:0000313" key="2">
    <source>
        <dbReference type="EMBL" id="CEL68376.1"/>
    </source>
</evidence>
<dbReference type="EMBL" id="LN714484">
    <property type="protein sequence ID" value="CEL68376.1"/>
    <property type="molecule type" value="Genomic_DNA"/>
</dbReference>
<dbReference type="GeneID" id="13440055"/>
<dbReference type="Proteomes" id="UP000007494">
    <property type="component" value="Chromosome IX"/>
</dbReference>
<dbReference type="AlphaFoldDB" id="F0VBT5"/>
<reference evidence="1" key="2">
    <citation type="submission" date="2011-03" db="EMBL/GenBank/DDBJ databases">
        <title>Comparative genomics and transcriptomics of Neospora caninum and Toxoplasma gondii.</title>
        <authorList>
            <person name="Reid A.J."/>
            <person name="Sohal A."/>
            <person name="Harris D."/>
            <person name="Quail M."/>
            <person name="Sanders M."/>
            <person name="Berriman M."/>
            <person name="Wastling J.M."/>
            <person name="Pain A."/>
        </authorList>
    </citation>
    <scope>NUCLEOTIDE SEQUENCE</scope>
    <source>
        <strain evidence="1">Liverpool</strain>
    </source>
</reference>
<protein>
    <submittedName>
        <fullName evidence="1">Uncharacterized protein</fullName>
    </submittedName>
</protein>
<organism evidence="1 3">
    <name type="scientific">Neospora caninum (strain Liverpool)</name>
    <dbReference type="NCBI Taxonomy" id="572307"/>
    <lineage>
        <taxon>Eukaryota</taxon>
        <taxon>Sar</taxon>
        <taxon>Alveolata</taxon>
        <taxon>Apicomplexa</taxon>
        <taxon>Conoidasida</taxon>
        <taxon>Coccidia</taxon>
        <taxon>Eucoccidiorida</taxon>
        <taxon>Eimeriorina</taxon>
        <taxon>Sarcocystidae</taxon>
        <taxon>Neospora</taxon>
    </lineage>
</organism>
<sequence length="465" mass="50060">MVRKVLYPSTEYARHLLRLGLAVACIWILTGRCSNGGHARTVPVTFYSPSPYLYAVPTYSTGPLQVPSSLQSDTRSIINPASSGGHGQARVPISHLTSTHIAWMPRVPPSVSGPMPANDVAAVPYSSAAVPSTKEQLHTPAPPMGMGSLTVRDEADSLERQIVTGTSRVQQMPGPPSTSLRPENYQRYEADGVHNGELTRSEARLRLSLLSDSVAEASPTIPSVPHFPGVNVVPPIGGPVQPSPWTEYSRLNQQPYRLAHTDTPFQQQMLPLPRHQPSSSSTADAYISPTNVAASALPGTMLLPAEHYRGGSLPVNPLTVAQIIVSRLILQDERFVHDLLVRHGPDLTDISTGEVVQALASSDPALGRLSQFFRRHLGPTLELLKDAHKTLVEPHLSGGEKRLEGAQEEEQAGEVAAHIVSFVENDPVLHTLSDIVVNRVLPGIEAFVDEDAGIKRDSSPAAVVI</sequence>
<dbReference type="RefSeq" id="XP_003881102.1">
    <property type="nucleotide sequence ID" value="XM_003881053.1"/>
</dbReference>
<keyword evidence="3" id="KW-1185">Reference proteome</keyword>
<reference evidence="2" key="4">
    <citation type="journal article" date="2015" name="PLoS ONE">
        <title>Comprehensive Evaluation of Toxoplasma gondii VEG and Neospora caninum LIV Genomes with Tachyzoite Stage Transcriptome and Proteome Defines Novel Transcript Features.</title>
        <authorList>
            <person name="Ramaprasad A."/>
            <person name="Mourier T."/>
            <person name="Naeem R."/>
            <person name="Malas T.B."/>
            <person name="Moussa E."/>
            <person name="Panigrahi A."/>
            <person name="Vermont S.J."/>
            <person name="Otto T.D."/>
            <person name="Wastling J."/>
            <person name="Pain A."/>
        </authorList>
    </citation>
    <scope>NUCLEOTIDE SEQUENCE</scope>
    <source>
        <strain evidence="2">Liverpool</strain>
    </source>
</reference>
<dbReference type="EMBL" id="FR823385">
    <property type="protein sequence ID" value="CBZ51069.1"/>
    <property type="molecule type" value="Genomic_DNA"/>
</dbReference>
<dbReference type="OMA" id="PAEFAIQ"/>
<name>F0VBT5_NEOCL</name>
<evidence type="ECO:0000313" key="3">
    <source>
        <dbReference type="Proteomes" id="UP000007494"/>
    </source>
</evidence>
<proteinExistence type="predicted"/>
<dbReference type="VEuPathDB" id="ToxoDB:NCLIV_041440"/>
<dbReference type="eggNOG" id="ENOG502QZ47">
    <property type="taxonomic scope" value="Eukaryota"/>
</dbReference>
<dbReference type="OrthoDB" id="330062at2759"/>
<reference evidence="3" key="3">
    <citation type="journal article" date="2012" name="PLoS Pathog.">
        <title>Comparative genomics of the apicomplexan parasites Toxoplasma gondii and Neospora caninum: Coccidia differing in host range and transmission strategy.</title>
        <authorList>
            <person name="Reid A.J."/>
            <person name="Vermont S.J."/>
            <person name="Cotton J.A."/>
            <person name="Harris D."/>
            <person name="Hill-Cawthorne G.A."/>
            <person name="Konen-Waisman S."/>
            <person name="Latham S.M."/>
            <person name="Mourier T."/>
            <person name="Norton R."/>
            <person name="Quail M.A."/>
            <person name="Sanders M."/>
            <person name="Shanmugam D."/>
            <person name="Sohal A."/>
            <person name="Wasmuth J.D."/>
            <person name="Brunk B."/>
            <person name="Grigg M.E."/>
            <person name="Howard J.C."/>
            <person name="Parkinson J."/>
            <person name="Roos D.S."/>
            <person name="Trees A.J."/>
            <person name="Berriman M."/>
            <person name="Pain A."/>
            <person name="Wastling J.M."/>
        </authorList>
    </citation>
    <scope>NUCLEOTIDE SEQUENCE [LARGE SCALE GENOMIC DNA]</scope>
    <source>
        <strain evidence="3">Liverpool</strain>
    </source>
</reference>